<accession>A0ABP0CR35</accession>
<reference evidence="9 10" key="1">
    <citation type="submission" date="2024-01" db="EMBL/GenBank/DDBJ databases">
        <authorList>
            <person name="Allen C."/>
            <person name="Tagirdzhanova G."/>
        </authorList>
    </citation>
    <scope>NUCLEOTIDE SEQUENCE [LARGE SCALE GENOMIC DNA]</scope>
</reference>
<evidence type="ECO:0000256" key="2">
    <source>
        <dbReference type="ARBA" id="ARBA00022833"/>
    </source>
</evidence>
<protein>
    <recommendedName>
        <fullName evidence="8">Zn(2)-C6 fungal-type domain-containing protein</fullName>
    </recommendedName>
</protein>
<dbReference type="SMART" id="SM00066">
    <property type="entry name" value="GAL4"/>
    <property type="match status" value="1"/>
</dbReference>
<feature type="region of interest" description="Disordered" evidence="7">
    <location>
        <begin position="874"/>
        <end position="910"/>
    </location>
</feature>
<dbReference type="PROSITE" id="PS50048">
    <property type="entry name" value="ZN2_CY6_FUNGAL_2"/>
    <property type="match status" value="1"/>
</dbReference>
<gene>
    <name evidence="9" type="ORF">SBRCBS47491_008888</name>
</gene>
<dbReference type="Pfam" id="PF00172">
    <property type="entry name" value="Zn_clus"/>
    <property type="match status" value="1"/>
</dbReference>
<dbReference type="InterPro" id="IPR001138">
    <property type="entry name" value="Zn2Cys6_DnaBD"/>
</dbReference>
<keyword evidence="3" id="KW-0805">Transcription regulation</keyword>
<sequence length="1073" mass="115988">MSDVQAPPRPARKRRRPAVVCAECRRRKIACDRKTPCGQCALHNVECVYVTGSVPPPYGRPLRQPVSPGSQPGLVVPGERNDLATGNVGAGDSLGGGTAGGGSNTNGDGTTAGGAGTATTSPLDEEEEVAPGAELTNTMVSLGERSSRFGGRLAKTRLFGRTHWMNNMDEFKDIHSLTHLVHFVTGSVIYQSMRTCKRIARVIKASELRKIAAPSRLGPDGQPLWLETVPPRGVADRLVELYFNAFEPQFRILHMPTFRREFEAFMEDDAQRKTPGYTPTPAEDEARQREKQLPSHKPPKNGQGSASADFMVKLILVLAMGSCFYDGRPSDEADSSNPSASSKSAAADAAQLHDSLRIAAARAIQRLDVSYCSPLDKHRLNLDTLQIYCLVTLARQTTALDLGDDLTWFTTGSLLHTAFGMGLNRDPSHFKSLSFAQSEMRRRLWATILELVVQSSLDQGMPPLISTDDYDCSPPLNLDDDQFGVGDDSGSLEGNQFDHLTVDLPIHGVAMPGGGSCGASNKKRKTGPSVPVDTGAGGHENSLLPRGEHSFRRPAVPRKGQPDSVFTHTSMQRLLCRSLPVRLRITKALNGLGAGLTYERALQLSSDLLEACRYTATTLRAAPLMWSWLSPEAVEVLDDKERKGRENERAGFAKLRIAFYEMLTRRFHHSLHSPFARKANNNVQFFYSRRARIETVLRLLSFFRQPTTHANMLADFNTPIASDDATDTEPGSGIPLTLIYPTAADDPCRRLWLIGRGMLKCTMVDIKATAVIEMIHQLQEDYVPGSDLTLSQRELYDTVRTIIELAHARIEAGETNVKGYLFFRGALAQVDALMQGKPVRQVILEIAQLASEKTINTLKNLAARRGVDLSADLLEEGGGEDGTATANNRQANRTGDGGNSSDSVDPPSISPVALQTDELRAVTNGLASGTVAPALTTSTSGGGGGSLYPGMYGNSANAHKLNNFAGLSNTSASMSTSGPSPSNILGMSEMGTVTFSDLERAAVRAGLDDVDMDSGIHLPSGTDLSSNGGSTAHASTMSGGPGGPWVDEWMMDPQGEFGFNNWFFPYNDRINNG</sequence>
<feature type="compositionally biased region" description="Gly residues" evidence="7">
    <location>
        <begin position="88"/>
        <end position="116"/>
    </location>
</feature>
<keyword evidence="6" id="KW-0539">Nucleus</keyword>
<feature type="region of interest" description="Disordered" evidence="7">
    <location>
        <begin position="1017"/>
        <end position="1040"/>
    </location>
</feature>
<feature type="region of interest" description="Disordered" evidence="7">
    <location>
        <begin position="60"/>
        <end position="127"/>
    </location>
</feature>
<dbReference type="PANTHER" id="PTHR31944">
    <property type="entry name" value="HEME-RESPONSIVE ZINC FINGER TRANSCRIPTION FACTOR HAP1"/>
    <property type="match status" value="1"/>
</dbReference>
<comment type="caution">
    <text evidence="9">The sequence shown here is derived from an EMBL/GenBank/DDBJ whole genome shotgun (WGS) entry which is preliminary data.</text>
</comment>
<proteinExistence type="predicted"/>
<dbReference type="PANTHER" id="PTHR31944:SF131">
    <property type="entry name" value="HEME-RESPONSIVE ZINC FINGER TRANSCRIPTION FACTOR HAP1"/>
    <property type="match status" value="1"/>
</dbReference>
<evidence type="ECO:0000256" key="3">
    <source>
        <dbReference type="ARBA" id="ARBA00023015"/>
    </source>
</evidence>
<keyword evidence="2" id="KW-0862">Zinc</keyword>
<dbReference type="Pfam" id="PF04082">
    <property type="entry name" value="Fungal_trans"/>
    <property type="match status" value="1"/>
</dbReference>
<dbReference type="EMBL" id="CAWUHC010000125">
    <property type="protein sequence ID" value="CAK7234258.1"/>
    <property type="molecule type" value="Genomic_DNA"/>
</dbReference>
<keyword evidence="10" id="KW-1185">Reference proteome</keyword>
<dbReference type="Gene3D" id="4.10.240.10">
    <property type="entry name" value="Zn(2)-C6 fungal-type DNA-binding domain"/>
    <property type="match status" value="1"/>
</dbReference>
<dbReference type="InterPro" id="IPR036864">
    <property type="entry name" value="Zn2-C6_fun-type_DNA-bd_sf"/>
</dbReference>
<name>A0ABP0CR35_9PEZI</name>
<organism evidence="9 10">
    <name type="scientific">Sporothrix bragantina</name>
    <dbReference type="NCBI Taxonomy" id="671064"/>
    <lineage>
        <taxon>Eukaryota</taxon>
        <taxon>Fungi</taxon>
        <taxon>Dikarya</taxon>
        <taxon>Ascomycota</taxon>
        <taxon>Pezizomycotina</taxon>
        <taxon>Sordariomycetes</taxon>
        <taxon>Sordariomycetidae</taxon>
        <taxon>Ophiostomatales</taxon>
        <taxon>Ophiostomataceae</taxon>
        <taxon>Sporothrix</taxon>
    </lineage>
</organism>
<dbReference type="CDD" id="cd00067">
    <property type="entry name" value="GAL4"/>
    <property type="match status" value="1"/>
</dbReference>
<dbReference type="InterPro" id="IPR051430">
    <property type="entry name" value="Fungal_TF_Env_Response"/>
</dbReference>
<keyword evidence="5" id="KW-0804">Transcription</keyword>
<feature type="compositionally biased region" description="Polar residues" evidence="7">
    <location>
        <begin position="1022"/>
        <end position="1038"/>
    </location>
</feature>
<evidence type="ECO:0000256" key="5">
    <source>
        <dbReference type="ARBA" id="ARBA00023163"/>
    </source>
</evidence>
<feature type="region of interest" description="Disordered" evidence="7">
    <location>
        <begin position="269"/>
        <end position="306"/>
    </location>
</feature>
<dbReference type="SUPFAM" id="SSF57701">
    <property type="entry name" value="Zn2/Cys6 DNA-binding domain"/>
    <property type="match status" value="1"/>
</dbReference>
<keyword evidence="1" id="KW-0479">Metal-binding</keyword>
<evidence type="ECO:0000256" key="1">
    <source>
        <dbReference type="ARBA" id="ARBA00022723"/>
    </source>
</evidence>
<dbReference type="InterPro" id="IPR007219">
    <property type="entry name" value="XnlR_reg_dom"/>
</dbReference>
<evidence type="ECO:0000313" key="10">
    <source>
        <dbReference type="Proteomes" id="UP001642406"/>
    </source>
</evidence>
<feature type="region of interest" description="Disordered" evidence="7">
    <location>
        <begin position="513"/>
        <end position="564"/>
    </location>
</feature>
<feature type="compositionally biased region" description="Low complexity" evidence="7">
    <location>
        <begin position="900"/>
        <end position="910"/>
    </location>
</feature>
<evidence type="ECO:0000256" key="7">
    <source>
        <dbReference type="SAM" id="MobiDB-lite"/>
    </source>
</evidence>
<feature type="compositionally biased region" description="Basic and acidic residues" evidence="7">
    <location>
        <begin position="284"/>
        <end position="293"/>
    </location>
</feature>
<dbReference type="SMART" id="SM00906">
    <property type="entry name" value="Fungal_trans"/>
    <property type="match status" value="1"/>
</dbReference>
<feature type="domain" description="Zn(2)-C6 fungal-type" evidence="8">
    <location>
        <begin position="20"/>
        <end position="49"/>
    </location>
</feature>
<dbReference type="Proteomes" id="UP001642406">
    <property type="component" value="Unassembled WGS sequence"/>
</dbReference>
<evidence type="ECO:0000256" key="6">
    <source>
        <dbReference type="ARBA" id="ARBA00023242"/>
    </source>
</evidence>
<evidence type="ECO:0000259" key="8">
    <source>
        <dbReference type="PROSITE" id="PS50048"/>
    </source>
</evidence>
<evidence type="ECO:0000313" key="9">
    <source>
        <dbReference type="EMBL" id="CAK7234258.1"/>
    </source>
</evidence>
<dbReference type="PROSITE" id="PS00463">
    <property type="entry name" value="ZN2_CY6_FUNGAL_1"/>
    <property type="match status" value="1"/>
</dbReference>
<evidence type="ECO:0000256" key="4">
    <source>
        <dbReference type="ARBA" id="ARBA00023125"/>
    </source>
</evidence>
<dbReference type="CDD" id="cd12148">
    <property type="entry name" value="fungal_TF_MHR"/>
    <property type="match status" value="1"/>
</dbReference>
<keyword evidence="4" id="KW-0238">DNA-binding</keyword>